<dbReference type="EMBL" id="HBFR01033306">
    <property type="protein sequence ID" value="CAD8897087.1"/>
    <property type="molecule type" value="Transcribed_RNA"/>
</dbReference>
<keyword evidence="1 6" id="KW-0547">Nucleotide-binding</keyword>
<keyword evidence="2 6" id="KW-0067">ATP-binding</keyword>
<evidence type="ECO:0000313" key="10">
    <source>
        <dbReference type="EMBL" id="CAD8897087.1"/>
    </source>
</evidence>
<feature type="domain" description="Myosin motor" evidence="9">
    <location>
        <begin position="77"/>
        <end position="837"/>
    </location>
</feature>
<dbReference type="GO" id="GO:0016459">
    <property type="term" value="C:myosin complex"/>
    <property type="evidence" value="ECO:0007669"/>
    <property type="project" value="UniProtKB-KW"/>
</dbReference>
<accession>A0A7S1FY97</accession>
<dbReference type="PANTHER" id="PTHR13140:SF845">
    <property type="entry name" value="MYOSIN-LIKE PROTEIN"/>
    <property type="match status" value="1"/>
</dbReference>
<feature type="region of interest" description="Actin-binding" evidence="6">
    <location>
        <begin position="676"/>
        <end position="698"/>
    </location>
</feature>
<evidence type="ECO:0000259" key="9">
    <source>
        <dbReference type="PROSITE" id="PS51456"/>
    </source>
</evidence>
<dbReference type="Gene3D" id="1.20.5.190">
    <property type="match status" value="1"/>
</dbReference>
<keyword evidence="5 6" id="KW-0009">Actin-binding</keyword>
<feature type="region of interest" description="Disordered" evidence="8">
    <location>
        <begin position="1055"/>
        <end position="1081"/>
    </location>
</feature>
<feature type="binding site" evidence="6">
    <location>
        <begin position="180"/>
        <end position="187"/>
    </location>
    <ligand>
        <name>ATP</name>
        <dbReference type="ChEBI" id="CHEBI:30616"/>
    </ligand>
</feature>
<gene>
    <name evidence="10" type="ORF">CHYS00102_LOCUS24301</name>
</gene>
<dbReference type="GO" id="GO:0005737">
    <property type="term" value="C:cytoplasm"/>
    <property type="evidence" value="ECO:0007669"/>
    <property type="project" value="TreeGrafter"/>
</dbReference>
<keyword evidence="4 6" id="KW-0505">Motor protein</keyword>
<feature type="compositionally biased region" description="Basic and acidic residues" evidence="8">
    <location>
        <begin position="1055"/>
        <end position="1079"/>
    </location>
</feature>
<dbReference type="GO" id="GO:0051015">
    <property type="term" value="F:actin filament binding"/>
    <property type="evidence" value="ECO:0007669"/>
    <property type="project" value="TreeGrafter"/>
</dbReference>
<name>A0A7S1FY97_9STRA</name>
<evidence type="ECO:0000256" key="6">
    <source>
        <dbReference type="PROSITE-ProRule" id="PRU00782"/>
    </source>
</evidence>
<feature type="coiled-coil region" evidence="7">
    <location>
        <begin position="1469"/>
        <end position="1517"/>
    </location>
</feature>
<keyword evidence="7" id="KW-0175">Coiled coil</keyword>
<dbReference type="PANTHER" id="PTHR13140">
    <property type="entry name" value="MYOSIN"/>
    <property type="match status" value="1"/>
</dbReference>
<dbReference type="Gene3D" id="3.40.850.10">
    <property type="entry name" value="Kinesin motor domain"/>
    <property type="match status" value="1"/>
</dbReference>
<dbReference type="PROSITE" id="PS51456">
    <property type="entry name" value="MYOSIN_MOTOR"/>
    <property type="match status" value="1"/>
</dbReference>
<dbReference type="Pfam" id="PF00063">
    <property type="entry name" value="Myosin_head"/>
    <property type="match status" value="1"/>
</dbReference>
<dbReference type="Gene3D" id="1.20.58.530">
    <property type="match status" value="1"/>
</dbReference>
<evidence type="ECO:0000256" key="3">
    <source>
        <dbReference type="ARBA" id="ARBA00023123"/>
    </source>
</evidence>
<organism evidence="10">
    <name type="scientific">Corethron hystrix</name>
    <dbReference type="NCBI Taxonomy" id="216773"/>
    <lineage>
        <taxon>Eukaryota</taxon>
        <taxon>Sar</taxon>
        <taxon>Stramenopiles</taxon>
        <taxon>Ochrophyta</taxon>
        <taxon>Bacillariophyta</taxon>
        <taxon>Coscinodiscophyceae</taxon>
        <taxon>Corethrophycidae</taxon>
        <taxon>Corethrales</taxon>
        <taxon>Corethraceae</taxon>
        <taxon>Corethron</taxon>
    </lineage>
</organism>
<dbReference type="SUPFAM" id="SSF52540">
    <property type="entry name" value="P-loop containing nucleoside triphosphate hydrolases"/>
    <property type="match status" value="1"/>
</dbReference>
<reference evidence="10" key="1">
    <citation type="submission" date="2021-01" db="EMBL/GenBank/DDBJ databases">
        <authorList>
            <person name="Corre E."/>
            <person name="Pelletier E."/>
            <person name="Niang G."/>
            <person name="Scheremetjew M."/>
            <person name="Finn R."/>
            <person name="Kale V."/>
            <person name="Holt S."/>
            <person name="Cochrane G."/>
            <person name="Meng A."/>
            <person name="Brown T."/>
            <person name="Cohen L."/>
        </authorList>
    </citation>
    <scope>NUCLEOTIDE SEQUENCE</scope>
    <source>
        <strain evidence="10">308</strain>
    </source>
</reference>
<dbReference type="Gene3D" id="1.10.10.820">
    <property type="match status" value="1"/>
</dbReference>
<dbReference type="GO" id="GO:0016020">
    <property type="term" value="C:membrane"/>
    <property type="evidence" value="ECO:0007669"/>
    <property type="project" value="TreeGrafter"/>
</dbReference>
<dbReference type="InterPro" id="IPR027417">
    <property type="entry name" value="P-loop_NTPase"/>
</dbReference>
<dbReference type="GO" id="GO:0000146">
    <property type="term" value="F:microfilament motor activity"/>
    <property type="evidence" value="ECO:0007669"/>
    <property type="project" value="TreeGrafter"/>
</dbReference>
<evidence type="ECO:0000256" key="5">
    <source>
        <dbReference type="ARBA" id="ARBA00023203"/>
    </source>
</evidence>
<evidence type="ECO:0000256" key="4">
    <source>
        <dbReference type="ARBA" id="ARBA00023175"/>
    </source>
</evidence>
<evidence type="ECO:0000256" key="8">
    <source>
        <dbReference type="SAM" id="MobiDB-lite"/>
    </source>
</evidence>
<dbReference type="GO" id="GO:0007015">
    <property type="term" value="P:actin filament organization"/>
    <property type="evidence" value="ECO:0007669"/>
    <property type="project" value="TreeGrafter"/>
</dbReference>
<dbReference type="PROSITE" id="PS50096">
    <property type="entry name" value="IQ"/>
    <property type="match status" value="1"/>
</dbReference>
<dbReference type="Gene3D" id="6.20.240.20">
    <property type="match status" value="1"/>
</dbReference>
<sequence length="1601" mass="182018">MEAGAHVWVYDERSEETWLFCEVTKKDPGELTVVRISAAGRPTGSPFTKPRKAGGTDEEDLYDGVELANVKTSNEEESYDDLISLVHLNEPAILHAVQERFSINKIYTWTGKILLAVNPFQKLPIYSSDILDAYRRDGLLRSQHLTPEKVLPPHIFRIADDAYRQMMNGQFKSQSILISGESGAGKTESTKLVMLYLTTLGSHDAMAKAGADEEEKNDLSMMEKVLQTNPILEAFGNAKTLRNDNSSRFGKFIELGFSRSGSLLGGKVDVYLLEKVRLGAHASGERNYHIFYQLLRGCSTEQHKLFKFNDGMTGGLELSNFFHYTGQGGAPRLRDLQDEPSFKFTLRSMRSLGWSDELIDRVLKLTAGILHIGQMKFHADVDDGGEVAVVSTTDTLQNVAELIGVDVKGLELALTQRILVTREKTMNLKLNVEKAMDARDGLAKCIYSALFDWIVLEVNKSIGWEDDAAKKCSTGVLDIFGFECFAENSFEQLCINYTNEALQQQFNKFVFKMEQIEYEEEGIDFSFITFPDNQDCLDLIQKKPTGILSTLDDQSRVANGNDKTFAQKLYGKFIDSGKKTSSECDRFHASKKQVGSLKFSIRHFAGFVEYTLETNWVEKNKDEVPLAAKKLFSTAISPLLRVLFPPDPVKQSTEKKKFGNTKLQSKTVAMQFKAQLNVLMNNIGSTDPHYIRCLKPNGAAKPKLITRRHLTEQLRYGGVLEAIRVSRMGFPVRMGHGQFFSHYRLVLPYVPERVLTWNVSCCSSSEVQNACTKFIDLIVSGSAAKSGDGVKESRVMKILYMQHQPPPLNFSKTDVQLGISKLFLRKNAHEVLEANRVHILSATVTYLQSVLRCHQGRSCYLLFRFAASYIQRVYRGHKGRERYWNLREDKAANLLTKNIRMLLVCKRYMTHWKGMRRFQIVYRVYVRKRNVATCRIQTVHRMTKEHYKFRRLKGAVVALQCAQRSKVARSLLAEYKKAAKDIGNLKEDNQKLKSEMASLKAMLKAQAQTQSNKSAGLIEIQERDAEISNLREKLTILETERDSLIKTQKETDKILQEERDQRRQLEKQFEEEKKSDETYPQKSTNENIENIALVTKLEQKLEYERQLRLLSEEKMSELRNELNEQKQNKNAAIIATNVSPKESSSNTSQELLSTKEPIEVEKEKIRAIDSEAVKARPSLLKKKSFKNAAKSVLASVRLKQQNEKETQLRKMYDFEKDMDSFKNKLEDIGLAMVIWKCHKNEHSESNVVSDSFSIKNSNVLMKLTGLEDKVTTALSFNKGKSGFKNQADKSKKNTSDSLLIQEILEIKHGCVGYDAALLPTNNNSLVRSEDTGNSQLFLTINTMSAPHAQSYFLKMKTPDERNNLLSCLRKLLADSDTIESTISAFPESSTKGAKKISRRTSSIFAPRKFSIPIKINEKTNDTLNRAPPRRGLSKHQTIASVRQLNGLSQEITSSTREEDVVESTKFATAEEVKQLLAKEQKSYEALLAQFVQIQNDMQEKEDENIELKQRNDQLTIKRDENNMTKAGDSKQLTLLSQKFEILHGENEGRKEEIEKLKSELENKNKNIVGGKLPILAEFNEHEVTRLTIESVESEWERNKLM</sequence>
<dbReference type="GO" id="GO:0005524">
    <property type="term" value="F:ATP binding"/>
    <property type="evidence" value="ECO:0007669"/>
    <property type="project" value="UniProtKB-UniRule"/>
</dbReference>
<evidence type="ECO:0000256" key="1">
    <source>
        <dbReference type="ARBA" id="ARBA00022741"/>
    </source>
</evidence>
<comment type="similarity">
    <text evidence="6">Belongs to the TRAFAC class myosin-kinesin ATPase superfamily. Myosin family.</text>
</comment>
<dbReference type="PRINTS" id="PR00193">
    <property type="entry name" value="MYOSINHEAVY"/>
</dbReference>
<dbReference type="SMART" id="SM00242">
    <property type="entry name" value="MYSc"/>
    <property type="match status" value="1"/>
</dbReference>
<evidence type="ECO:0000256" key="7">
    <source>
        <dbReference type="SAM" id="Coils"/>
    </source>
</evidence>
<protein>
    <recommendedName>
        <fullName evidence="9">Myosin motor domain-containing protein</fullName>
    </recommendedName>
</protein>
<evidence type="ECO:0000256" key="2">
    <source>
        <dbReference type="ARBA" id="ARBA00022840"/>
    </source>
</evidence>
<dbReference type="Gene3D" id="1.20.120.720">
    <property type="entry name" value="Myosin VI head, motor domain, U50 subdomain"/>
    <property type="match status" value="1"/>
</dbReference>
<keyword evidence="3 6" id="KW-0518">Myosin</keyword>
<proteinExistence type="inferred from homology"/>
<dbReference type="InterPro" id="IPR036961">
    <property type="entry name" value="Kinesin_motor_dom_sf"/>
</dbReference>
<dbReference type="InterPro" id="IPR001609">
    <property type="entry name" value="Myosin_head_motor_dom-like"/>
</dbReference>